<dbReference type="PANTHER" id="PTHR10434:SF11">
    <property type="entry name" value="1-ACYL-SN-GLYCEROL-3-PHOSPHATE ACYLTRANSFERASE"/>
    <property type="match status" value="1"/>
</dbReference>
<dbReference type="SMART" id="SM00563">
    <property type="entry name" value="PlsC"/>
    <property type="match status" value="1"/>
</dbReference>
<sequence length="256" mass="28294">MLYMFIRRFLVAPLARLLFRPKVSGLDNIPETGPALLVSNHLAFSDSIFLPVAVPRQIVFPAKSEYFTGPGLKGKLVATFFRSIGQIPIDRSGGRASLAALNTGLEILGKGELFGIYPEGTRSPDGRLYKGKTGVARMAIVAGVPVIPVAMIDTEKVNPPGTMVPKWFVKEPGRRLPRLVRPGVAIGKPLDFSRYEGMERDRFVLRSVTDEIMYAMMELSGQEYVDMYAEKAKELLKAGEKIDDHLKPRLDDTKAS</sequence>
<comment type="caution">
    <text evidence="4">The sequence shown here is derived from an EMBL/GenBank/DDBJ whole genome shotgun (WGS) entry which is preliminary data.</text>
</comment>
<reference evidence="4 5" key="1">
    <citation type="submission" date="2020-08" db="EMBL/GenBank/DDBJ databases">
        <title>Sequencing the genomes of 1000 actinobacteria strains.</title>
        <authorList>
            <person name="Klenk H.-P."/>
        </authorList>
    </citation>
    <scope>NUCLEOTIDE SEQUENCE [LARGE SCALE GENOMIC DNA]</scope>
    <source>
        <strain evidence="4 5">DSM 28967</strain>
    </source>
</reference>
<evidence type="ECO:0000313" key="5">
    <source>
        <dbReference type="Proteomes" id="UP000549971"/>
    </source>
</evidence>
<dbReference type="SUPFAM" id="SSF69593">
    <property type="entry name" value="Glycerol-3-phosphate (1)-acyltransferase"/>
    <property type="match status" value="1"/>
</dbReference>
<name>A0A7W9MST6_9ACTN</name>
<dbReference type="EMBL" id="JACHMY010000001">
    <property type="protein sequence ID" value="MBB5834243.1"/>
    <property type="molecule type" value="Genomic_DNA"/>
</dbReference>
<gene>
    <name evidence="4" type="ORF">HDA39_000977</name>
</gene>
<dbReference type="InterPro" id="IPR002123">
    <property type="entry name" value="Plipid/glycerol_acylTrfase"/>
</dbReference>
<keyword evidence="2 4" id="KW-0012">Acyltransferase</keyword>
<dbReference type="EC" id="2.3.1.51" evidence="4"/>
<proteinExistence type="predicted"/>
<dbReference type="Pfam" id="PF01553">
    <property type="entry name" value="Acyltransferase"/>
    <property type="match status" value="1"/>
</dbReference>
<evidence type="ECO:0000313" key="4">
    <source>
        <dbReference type="EMBL" id="MBB5834243.1"/>
    </source>
</evidence>
<dbReference type="GO" id="GO:0003841">
    <property type="term" value="F:1-acylglycerol-3-phosphate O-acyltransferase activity"/>
    <property type="evidence" value="ECO:0007669"/>
    <property type="project" value="UniProtKB-EC"/>
</dbReference>
<dbReference type="GO" id="GO:0005886">
    <property type="term" value="C:plasma membrane"/>
    <property type="evidence" value="ECO:0007669"/>
    <property type="project" value="TreeGrafter"/>
</dbReference>
<evidence type="ECO:0000256" key="2">
    <source>
        <dbReference type="ARBA" id="ARBA00023315"/>
    </source>
</evidence>
<dbReference type="GO" id="GO:0006654">
    <property type="term" value="P:phosphatidic acid biosynthetic process"/>
    <property type="evidence" value="ECO:0007669"/>
    <property type="project" value="TreeGrafter"/>
</dbReference>
<evidence type="ECO:0000256" key="1">
    <source>
        <dbReference type="ARBA" id="ARBA00022679"/>
    </source>
</evidence>
<keyword evidence="5" id="KW-1185">Reference proteome</keyword>
<feature type="domain" description="Phospholipid/glycerol acyltransferase" evidence="3">
    <location>
        <begin position="35"/>
        <end position="154"/>
    </location>
</feature>
<dbReference type="Proteomes" id="UP000549971">
    <property type="component" value="Unassembled WGS sequence"/>
</dbReference>
<organism evidence="4 5">
    <name type="scientific">Kribbella italica</name>
    <dbReference type="NCBI Taxonomy" id="1540520"/>
    <lineage>
        <taxon>Bacteria</taxon>
        <taxon>Bacillati</taxon>
        <taxon>Actinomycetota</taxon>
        <taxon>Actinomycetes</taxon>
        <taxon>Propionibacteriales</taxon>
        <taxon>Kribbellaceae</taxon>
        <taxon>Kribbella</taxon>
    </lineage>
</organism>
<dbReference type="PANTHER" id="PTHR10434">
    <property type="entry name" value="1-ACYL-SN-GLYCEROL-3-PHOSPHATE ACYLTRANSFERASE"/>
    <property type="match status" value="1"/>
</dbReference>
<accession>A0A7W9MST6</accession>
<dbReference type="AlphaFoldDB" id="A0A7W9MST6"/>
<keyword evidence="1 4" id="KW-0808">Transferase</keyword>
<dbReference type="CDD" id="cd07989">
    <property type="entry name" value="LPLAT_AGPAT-like"/>
    <property type="match status" value="1"/>
</dbReference>
<evidence type="ECO:0000259" key="3">
    <source>
        <dbReference type="SMART" id="SM00563"/>
    </source>
</evidence>
<protein>
    <submittedName>
        <fullName evidence="4">1-acyl-sn-glycerol-3-phosphate acyltransferase</fullName>
        <ecNumber evidence="4">2.3.1.51</ecNumber>
    </submittedName>
</protein>